<dbReference type="InterPro" id="IPR041700">
    <property type="entry name" value="OMP_b-brl_3"/>
</dbReference>
<dbReference type="Gene3D" id="2.60.40.1120">
    <property type="entry name" value="Carboxypeptidase-like, regulatory domain"/>
    <property type="match status" value="1"/>
</dbReference>
<feature type="chain" id="PRO_5045061413" evidence="9">
    <location>
        <begin position="25"/>
        <end position="826"/>
    </location>
</feature>
<dbReference type="EMBL" id="JBHLWO010000001">
    <property type="protein sequence ID" value="MFC0317606.1"/>
    <property type="molecule type" value="Genomic_DNA"/>
</dbReference>
<dbReference type="PANTHER" id="PTHR40980">
    <property type="entry name" value="PLUG DOMAIN-CONTAINING PROTEIN"/>
    <property type="match status" value="1"/>
</dbReference>
<comment type="similarity">
    <text evidence="7">Belongs to the TonB-dependent receptor family.</text>
</comment>
<sequence length="826" mass="92429">MKLQVVRNITLFLTLCLGPFLLQAQDLAKISGIVVDSVSSRPIDFASVTLMNQQTNQVIKGGQTDDDGKFIFSGIPAGTYLLRASFVGYDAYEKRSLRVTGTQTLALGNLKLSPSASTMLKEVVIEGTPPAMQMGIDRKIFNPEQSIVSAGGSASELLANVPSLSVDMDGNVGLRGSTNVKILIDGKQSALAGSNINSLLESLPANSIQRIEVMTNPSAKYDPEGQGGIVNIILKKNIRTGFNGMARAGGGSFNNYNAGIDLNYRDTKFNYFGGYDFRRRNNPGSGFNNNIYNDGSRVYNISDNQRKGNSHTVRLGADFFATEKTTLGLSANLNLRDNIRREDLFYTYYDATGSVIGTSPRYTNQNEDDTGYEFNFDFKREFKREGEELTANVSYGRSKEDGIQTFEQTATDPSIVIDPGRINDTYEDGENVNIQVDYVLPFSKEQKLETGYRTTLRYSDEQQLSDAFSPSTGQYERDYNLTNDFNMDDIVHALYANYQNKLSDKFGYQVGLRAEQAYLNTEYLSYDPNLAPEDRSTKGRLDYFRVYPSIYLTQELSEGSSLQLSYTRRVNRPRGWQVNPFLDISDPVNYRQGNPNLKPEDIHSLELAYSKKLGKMNLTSSVYHRITNDVVEMIVDSAASGTNVTYSTFRNISQNRATGIELISQFTLNQNFDFMANFNGNYQSFSGSEEYGVDANSGFNWDANLTANGRIAKGLTAQLRGNYMAPRVMAQGTSTSMFFADAGLKWSVLEDKGSIMLNVQNIFNKARFGGTRTTAQFYSEFQRNFMKGPRAMLTLSYRFGKRNPDQERKRRREENTEDFQSGGEMQ</sequence>
<dbReference type="Gene3D" id="2.170.130.10">
    <property type="entry name" value="TonB-dependent receptor, plug domain"/>
    <property type="match status" value="1"/>
</dbReference>
<keyword evidence="12" id="KW-0675">Receptor</keyword>
<keyword evidence="4 7" id="KW-0812">Transmembrane</keyword>
<dbReference type="Pfam" id="PF14905">
    <property type="entry name" value="OMP_b-brl_3"/>
    <property type="match status" value="1"/>
</dbReference>
<feature type="compositionally biased region" description="Basic and acidic residues" evidence="8">
    <location>
        <begin position="802"/>
        <end position="814"/>
    </location>
</feature>
<dbReference type="Gene3D" id="2.40.170.20">
    <property type="entry name" value="TonB-dependent receptor, beta-barrel domain"/>
    <property type="match status" value="1"/>
</dbReference>
<protein>
    <submittedName>
        <fullName evidence="12">TonB-dependent receptor domain-containing protein</fullName>
    </submittedName>
</protein>
<dbReference type="SUPFAM" id="SSF49464">
    <property type="entry name" value="Carboxypeptidase regulatory domain-like"/>
    <property type="match status" value="1"/>
</dbReference>
<feature type="domain" description="Outer membrane protein beta-barrel" evidence="11">
    <location>
        <begin position="381"/>
        <end position="797"/>
    </location>
</feature>
<evidence type="ECO:0000256" key="3">
    <source>
        <dbReference type="ARBA" id="ARBA00022452"/>
    </source>
</evidence>
<evidence type="ECO:0000259" key="11">
    <source>
        <dbReference type="Pfam" id="PF14905"/>
    </source>
</evidence>
<dbReference type="Pfam" id="PF13620">
    <property type="entry name" value="CarboxypepD_reg"/>
    <property type="match status" value="1"/>
</dbReference>
<proteinExistence type="inferred from homology"/>
<dbReference type="PROSITE" id="PS52016">
    <property type="entry name" value="TONB_DEPENDENT_REC_3"/>
    <property type="match status" value="1"/>
</dbReference>
<dbReference type="RefSeq" id="WP_013664793.1">
    <property type="nucleotide sequence ID" value="NZ_JBHLWO010000001.1"/>
</dbReference>
<dbReference type="PANTHER" id="PTHR40980:SF4">
    <property type="entry name" value="TONB-DEPENDENT RECEPTOR-LIKE BETA-BARREL DOMAIN-CONTAINING PROTEIN"/>
    <property type="match status" value="1"/>
</dbReference>
<organism evidence="12 13">
    <name type="scientific">Olivibacter oleidegradans</name>
    <dbReference type="NCBI Taxonomy" id="760123"/>
    <lineage>
        <taxon>Bacteria</taxon>
        <taxon>Pseudomonadati</taxon>
        <taxon>Bacteroidota</taxon>
        <taxon>Sphingobacteriia</taxon>
        <taxon>Sphingobacteriales</taxon>
        <taxon>Sphingobacteriaceae</taxon>
        <taxon>Olivibacter</taxon>
    </lineage>
</organism>
<evidence type="ECO:0000256" key="6">
    <source>
        <dbReference type="ARBA" id="ARBA00023237"/>
    </source>
</evidence>
<accession>A0ABV6HFW4</accession>
<reference evidence="12 13" key="1">
    <citation type="submission" date="2024-09" db="EMBL/GenBank/DDBJ databases">
        <authorList>
            <person name="Sun Q."/>
            <person name="Mori K."/>
        </authorList>
    </citation>
    <scope>NUCLEOTIDE SEQUENCE [LARGE SCALE GENOMIC DNA]</scope>
    <source>
        <strain evidence="12 13">CCM 7765</strain>
    </source>
</reference>
<dbReference type="SUPFAM" id="SSF56935">
    <property type="entry name" value="Porins"/>
    <property type="match status" value="1"/>
</dbReference>
<evidence type="ECO:0000313" key="12">
    <source>
        <dbReference type="EMBL" id="MFC0317606.1"/>
    </source>
</evidence>
<evidence type="ECO:0000256" key="8">
    <source>
        <dbReference type="SAM" id="MobiDB-lite"/>
    </source>
</evidence>
<feature type="domain" description="TonB-dependent receptor plug" evidence="10">
    <location>
        <begin position="149"/>
        <end position="229"/>
    </location>
</feature>
<keyword evidence="6 7" id="KW-0998">Cell outer membrane</keyword>
<dbReference type="InterPro" id="IPR037066">
    <property type="entry name" value="Plug_dom_sf"/>
</dbReference>
<feature type="region of interest" description="Disordered" evidence="8">
    <location>
        <begin position="798"/>
        <end position="826"/>
    </location>
</feature>
<keyword evidence="2 7" id="KW-0813">Transport</keyword>
<gene>
    <name evidence="12" type="ORF">ACFFI0_04775</name>
</gene>
<comment type="caution">
    <text evidence="12">The sequence shown here is derived from an EMBL/GenBank/DDBJ whole genome shotgun (WGS) entry which is preliminary data.</text>
</comment>
<dbReference type="InterPro" id="IPR039426">
    <property type="entry name" value="TonB-dep_rcpt-like"/>
</dbReference>
<evidence type="ECO:0000256" key="1">
    <source>
        <dbReference type="ARBA" id="ARBA00004571"/>
    </source>
</evidence>
<dbReference type="InterPro" id="IPR036942">
    <property type="entry name" value="Beta-barrel_TonB_sf"/>
</dbReference>
<keyword evidence="9" id="KW-0732">Signal</keyword>
<dbReference type="Pfam" id="PF07715">
    <property type="entry name" value="Plug"/>
    <property type="match status" value="1"/>
</dbReference>
<dbReference type="Proteomes" id="UP001589774">
    <property type="component" value="Unassembled WGS sequence"/>
</dbReference>
<keyword evidence="13" id="KW-1185">Reference proteome</keyword>
<evidence type="ECO:0000256" key="7">
    <source>
        <dbReference type="PROSITE-ProRule" id="PRU01360"/>
    </source>
</evidence>
<evidence type="ECO:0000256" key="5">
    <source>
        <dbReference type="ARBA" id="ARBA00023136"/>
    </source>
</evidence>
<evidence type="ECO:0000256" key="2">
    <source>
        <dbReference type="ARBA" id="ARBA00022448"/>
    </source>
</evidence>
<dbReference type="InterPro" id="IPR008969">
    <property type="entry name" value="CarboxyPept-like_regulatory"/>
</dbReference>
<evidence type="ECO:0000259" key="10">
    <source>
        <dbReference type="Pfam" id="PF07715"/>
    </source>
</evidence>
<evidence type="ECO:0000256" key="9">
    <source>
        <dbReference type="SAM" id="SignalP"/>
    </source>
</evidence>
<dbReference type="InterPro" id="IPR012910">
    <property type="entry name" value="Plug_dom"/>
</dbReference>
<evidence type="ECO:0000256" key="4">
    <source>
        <dbReference type="ARBA" id="ARBA00022692"/>
    </source>
</evidence>
<evidence type="ECO:0000313" key="13">
    <source>
        <dbReference type="Proteomes" id="UP001589774"/>
    </source>
</evidence>
<keyword evidence="3 7" id="KW-1134">Transmembrane beta strand</keyword>
<keyword evidence="5 7" id="KW-0472">Membrane</keyword>
<name>A0ABV6HFW4_9SPHI</name>
<feature type="signal peptide" evidence="9">
    <location>
        <begin position="1"/>
        <end position="24"/>
    </location>
</feature>
<comment type="subcellular location">
    <subcellularLocation>
        <location evidence="1 7">Cell outer membrane</location>
        <topology evidence="1 7">Multi-pass membrane protein</topology>
    </subcellularLocation>
</comment>